<dbReference type="Proteomes" id="UP000281128">
    <property type="component" value="Unassembled WGS sequence"/>
</dbReference>
<reference evidence="4 5" key="1">
    <citation type="submission" date="2018-09" db="EMBL/GenBank/DDBJ databases">
        <title>Roseovarius spongiae sp. nov., isolated from a marine sponge.</title>
        <authorList>
            <person name="Zhuang L."/>
            <person name="Luo L."/>
        </authorList>
    </citation>
    <scope>NUCLEOTIDE SEQUENCE [LARGE SCALE GENOMIC DNA]</scope>
    <source>
        <strain evidence="4 5">HN-E21</strain>
    </source>
</reference>
<dbReference type="InterPro" id="IPR012338">
    <property type="entry name" value="Beta-lactam/transpept-like"/>
</dbReference>
<dbReference type="EMBL" id="RAPE01000005">
    <property type="protein sequence ID" value="RKF12913.1"/>
    <property type="molecule type" value="Genomic_DNA"/>
</dbReference>
<dbReference type="OrthoDB" id="5372081at2"/>
<dbReference type="PROSITE" id="PS51318">
    <property type="entry name" value="TAT"/>
    <property type="match status" value="1"/>
</dbReference>
<dbReference type="EC" id="3.4.16.4" evidence="4"/>
<dbReference type="Gene3D" id="3.40.710.10">
    <property type="entry name" value="DD-peptidase/beta-lactamase superfamily"/>
    <property type="match status" value="2"/>
</dbReference>
<name>A0A3A8AQR4_9RHOB</name>
<dbReference type="GO" id="GO:0009002">
    <property type="term" value="F:serine-type D-Ala-D-Ala carboxypeptidase activity"/>
    <property type="evidence" value="ECO:0007669"/>
    <property type="project" value="UniProtKB-EC"/>
</dbReference>
<dbReference type="Pfam" id="PF02113">
    <property type="entry name" value="Peptidase_S13"/>
    <property type="match status" value="1"/>
</dbReference>
<keyword evidence="3" id="KW-0732">Signal</keyword>
<keyword evidence="5" id="KW-1185">Reference proteome</keyword>
<dbReference type="InterPro" id="IPR006311">
    <property type="entry name" value="TAT_signal"/>
</dbReference>
<accession>A0A3A8AQR4</accession>
<dbReference type="PRINTS" id="PR00922">
    <property type="entry name" value="DADACBPTASE3"/>
</dbReference>
<evidence type="ECO:0000313" key="4">
    <source>
        <dbReference type="EMBL" id="RKF12913.1"/>
    </source>
</evidence>
<dbReference type="Gene3D" id="3.50.80.20">
    <property type="entry name" value="D-Ala-D-Ala carboxypeptidase C, peptidase S13"/>
    <property type="match status" value="1"/>
</dbReference>
<protein>
    <submittedName>
        <fullName evidence="4">D-alanyl-D-alanine carboxypeptidase/D-alanyl-D-alanine-endopeptidase</fullName>
        <ecNumber evidence="4">3.4.16.4</ecNumber>
    </submittedName>
</protein>
<feature type="chain" id="PRO_5017217770" evidence="3">
    <location>
        <begin position="22"/>
        <end position="501"/>
    </location>
</feature>
<evidence type="ECO:0000256" key="1">
    <source>
        <dbReference type="ARBA" id="ARBA00006096"/>
    </source>
</evidence>
<evidence type="ECO:0000256" key="2">
    <source>
        <dbReference type="ARBA" id="ARBA00022801"/>
    </source>
</evidence>
<proteinExistence type="inferred from homology"/>
<dbReference type="RefSeq" id="WP_121168527.1">
    <property type="nucleotide sequence ID" value="NZ_RAPE01000005.1"/>
</dbReference>
<comment type="caution">
    <text evidence="4">The sequence shown here is derived from an EMBL/GenBank/DDBJ whole genome shotgun (WGS) entry which is preliminary data.</text>
</comment>
<dbReference type="SUPFAM" id="SSF56601">
    <property type="entry name" value="beta-lactamase/transpeptidase-like"/>
    <property type="match status" value="1"/>
</dbReference>
<evidence type="ECO:0000313" key="5">
    <source>
        <dbReference type="Proteomes" id="UP000281128"/>
    </source>
</evidence>
<dbReference type="GO" id="GO:0000270">
    <property type="term" value="P:peptidoglycan metabolic process"/>
    <property type="evidence" value="ECO:0007669"/>
    <property type="project" value="TreeGrafter"/>
</dbReference>
<keyword evidence="4" id="KW-0121">Carboxypeptidase</keyword>
<evidence type="ECO:0000256" key="3">
    <source>
        <dbReference type="SAM" id="SignalP"/>
    </source>
</evidence>
<comment type="similarity">
    <text evidence="1">Belongs to the peptidase S13 family.</text>
</comment>
<organism evidence="4 5">
    <name type="scientific">Roseovarius spongiae</name>
    <dbReference type="NCBI Taxonomy" id="2320272"/>
    <lineage>
        <taxon>Bacteria</taxon>
        <taxon>Pseudomonadati</taxon>
        <taxon>Pseudomonadota</taxon>
        <taxon>Alphaproteobacteria</taxon>
        <taxon>Rhodobacterales</taxon>
        <taxon>Roseobacteraceae</taxon>
        <taxon>Roseovarius</taxon>
    </lineage>
</organism>
<dbReference type="PANTHER" id="PTHR30023:SF0">
    <property type="entry name" value="PENICILLIN-SENSITIVE CARBOXYPEPTIDASE A"/>
    <property type="match status" value="1"/>
</dbReference>
<sequence length="501" mass="53709">MSREFSRRAFLTTALAGFAVAAEAGAPAVSLRPQLRPAGLRNAAARPPSAPDPQDLIDAARLGGRVGYAVIDEKTGALLETRNATVGFPPASVTKMVTTLYALDALGPDYRFRTRLIATGPVRDGAIDGDLVLAGGGDPVLDTDALADMAADLKKAGVHGVTGDFRVYSGALPYVRVIDEGQPDHVGYNPSLSGINLNFNRVHFQWVREDNGYTVDMDARSAKYRPEVRVARMSIANRAAPVYTYRNAGDHDEWTVARSALGKSGSRWLPVRHPASYAGEVFATFARAHGIRLDPPKVQSTPPEGKALVTHESIALHDILRGMLKYSNNLTAELVGMTATVARRGKVGSLAASGREMSAWAQSELGMRGAKLVDHSGLGAGSRLSAEALARAMARVDRARGLAPLLKPFKMRDANGRIDRNHPIEVLAKTGTLYFVSTLSGYATGPGGRRLAFAILTGNEAQREALNGEVSDRPPGAAAWNRRSKRLQQQLIERWDAVYGG</sequence>
<feature type="signal peptide" evidence="3">
    <location>
        <begin position="1"/>
        <end position="21"/>
    </location>
</feature>
<dbReference type="GO" id="GO:0006508">
    <property type="term" value="P:proteolysis"/>
    <property type="evidence" value="ECO:0007669"/>
    <property type="project" value="InterPro"/>
</dbReference>
<keyword evidence="2 4" id="KW-0378">Hydrolase</keyword>
<keyword evidence="4" id="KW-0645">Protease</keyword>
<dbReference type="AlphaFoldDB" id="A0A3A8AQR4"/>
<dbReference type="PANTHER" id="PTHR30023">
    <property type="entry name" value="D-ALANYL-D-ALANINE CARBOXYPEPTIDASE"/>
    <property type="match status" value="1"/>
</dbReference>
<dbReference type="NCBIfam" id="TIGR00666">
    <property type="entry name" value="PBP4"/>
    <property type="match status" value="1"/>
</dbReference>
<gene>
    <name evidence="4" type="primary">dacB</name>
    <name evidence="4" type="ORF">D6850_15515</name>
</gene>
<dbReference type="InterPro" id="IPR000667">
    <property type="entry name" value="Peptidase_S13"/>
</dbReference>